<evidence type="ECO:0000313" key="3">
    <source>
        <dbReference type="Proteomes" id="UP000648535"/>
    </source>
</evidence>
<reference evidence="1" key="2">
    <citation type="submission" date="2020-09" db="EMBL/GenBank/DDBJ databases">
        <authorList>
            <person name="Sun Q."/>
            <person name="Ohkuma M."/>
        </authorList>
    </citation>
    <scope>NUCLEOTIDE SEQUENCE</scope>
    <source>
        <strain evidence="1">JCM 1480</strain>
    </source>
</reference>
<evidence type="ECO:0000313" key="4">
    <source>
        <dbReference type="Proteomes" id="UP000746584"/>
    </source>
</evidence>
<evidence type="ECO:0000313" key="2">
    <source>
        <dbReference type="EMBL" id="MBM7801058.1"/>
    </source>
</evidence>
<comment type="caution">
    <text evidence="1">The sequence shown here is derived from an EMBL/GenBank/DDBJ whole genome shotgun (WGS) entry which is preliminary data.</text>
</comment>
<name>A0A8H9GD00_9MICO</name>
<reference evidence="1" key="1">
    <citation type="journal article" date="2014" name="Int. J. Syst. Evol. Microbiol.">
        <title>Complete genome sequence of Corynebacterium casei LMG S-19264T (=DSM 44701T), isolated from a smear-ripened cheese.</title>
        <authorList>
            <consortium name="US DOE Joint Genome Institute (JGI-PGF)"/>
            <person name="Walter F."/>
            <person name="Albersmeier A."/>
            <person name="Kalinowski J."/>
            <person name="Ruckert C."/>
        </authorList>
    </citation>
    <scope>NUCLEOTIDE SEQUENCE</scope>
    <source>
        <strain evidence="1">JCM 1480</strain>
    </source>
</reference>
<organism evidence="1 3">
    <name type="scientific">Curtobacterium luteum</name>
    <dbReference type="NCBI Taxonomy" id="33881"/>
    <lineage>
        <taxon>Bacteria</taxon>
        <taxon>Bacillati</taxon>
        <taxon>Actinomycetota</taxon>
        <taxon>Actinomycetes</taxon>
        <taxon>Micrococcales</taxon>
        <taxon>Microbacteriaceae</taxon>
        <taxon>Curtobacterium</taxon>
    </lineage>
</organism>
<dbReference type="Proteomes" id="UP000746584">
    <property type="component" value="Unassembled WGS sequence"/>
</dbReference>
<dbReference type="RefSeq" id="WP_175328219.1">
    <property type="nucleotide sequence ID" value="NZ_BMOI01000011.1"/>
</dbReference>
<evidence type="ECO:0000313" key="1">
    <source>
        <dbReference type="EMBL" id="GGL05752.1"/>
    </source>
</evidence>
<sequence length="284" mass="29910">MSAAPSTDVVDWELSIDELRAVREHLPGLVLPSFVPDGAPAEVPVDPLLERGMLVREPVAGVASWADALDRSFLLTLALQNAASIVVQVSAWHPGGAIAHSTVIEKSAASHLTVRTSTGEHDGRATVQGTVIDQAWSTLAGLIPHLEVVWQITGSATISTVASQAVVDAAARRDPAVLAAVVNELHVPADAVELFRGLAHPVQHGFRVKAFTAELGAVFVADWFGTANGWLRMSVGLRSDARGQEVTPELITDAGTVTVTAQTQDEIGTELLGLIAGLIKERDV</sequence>
<dbReference type="AlphaFoldDB" id="A0A8H9GD00"/>
<protein>
    <submittedName>
        <fullName evidence="1">Uncharacterized protein</fullName>
    </submittedName>
</protein>
<proteinExistence type="predicted"/>
<dbReference type="EMBL" id="JAFBCG010000001">
    <property type="protein sequence ID" value="MBM7801058.1"/>
    <property type="molecule type" value="Genomic_DNA"/>
</dbReference>
<gene>
    <name evidence="1" type="ORF">GCM10009769_24980</name>
    <name evidence="2" type="ORF">JOE58_000309</name>
</gene>
<keyword evidence="4" id="KW-1185">Reference proteome</keyword>
<reference evidence="2 4" key="3">
    <citation type="submission" date="2021-01" db="EMBL/GenBank/DDBJ databases">
        <title>Sequencing the genomes of 1000 actinobacteria strains.</title>
        <authorList>
            <person name="Klenk H.-P."/>
        </authorList>
    </citation>
    <scope>NUCLEOTIDE SEQUENCE [LARGE SCALE GENOMIC DNA]</scope>
    <source>
        <strain evidence="2 4">DSM 20542</strain>
    </source>
</reference>
<dbReference type="Proteomes" id="UP000648535">
    <property type="component" value="Unassembled WGS sequence"/>
</dbReference>
<accession>A0A8H9GD00</accession>
<dbReference type="EMBL" id="BMOI01000011">
    <property type="protein sequence ID" value="GGL05752.1"/>
    <property type="molecule type" value="Genomic_DNA"/>
</dbReference>